<evidence type="ECO:0000256" key="4">
    <source>
        <dbReference type="ARBA" id="ARBA00023136"/>
    </source>
</evidence>
<dbReference type="Gene3D" id="1.20.1250.20">
    <property type="entry name" value="MFS general substrate transporter like domains"/>
    <property type="match status" value="1"/>
</dbReference>
<dbReference type="Pfam" id="PF07690">
    <property type="entry name" value="MFS_1"/>
    <property type="match status" value="1"/>
</dbReference>
<feature type="transmembrane region" description="Helical" evidence="5">
    <location>
        <begin position="141"/>
        <end position="163"/>
    </location>
</feature>
<dbReference type="InterPro" id="IPR011701">
    <property type="entry name" value="MFS"/>
</dbReference>
<keyword evidence="4 5" id="KW-0472">Membrane</keyword>
<evidence type="ECO:0000259" key="6">
    <source>
        <dbReference type="PROSITE" id="PS50850"/>
    </source>
</evidence>
<dbReference type="PANTHER" id="PTHR23502">
    <property type="entry name" value="MAJOR FACILITATOR SUPERFAMILY"/>
    <property type="match status" value="1"/>
</dbReference>
<name>A0A9P6D1D1_9AGAR</name>
<reference evidence="7" key="1">
    <citation type="submission" date="2020-11" db="EMBL/GenBank/DDBJ databases">
        <authorList>
            <consortium name="DOE Joint Genome Institute"/>
            <person name="Ahrendt S."/>
            <person name="Riley R."/>
            <person name="Andreopoulos W."/>
            <person name="Labutti K."/>
            <person name="Pangilinan J."/>
            <person name="Ruiz-Duenas F.J."/>
            <person name="Barrasa J.M."/>
            <person name="Sanchez-Garcia M."/>
            <person name="Camarero S."/>
            <person name="Miyauchi S."/>
            <person name="Serrano A."/>
            <person name="Linde D."/>
            <person name="Babiker R."/>
            <person name="Drula E."/>
            <person name="Ayuso-Fernandez I."/>
            <person name="Pacheco R."/>
            <person name="Padilla G."/>
            <person name="Ferreira P."/>
            <person name="Barriuso J."/>
            <person name="Kellner H."/>
            <person name="Castanera R."/>
            <person name="Alfaro M."/>
            <person name="Ramirez L."/>
            <person name="Pisabarro A.G."/>
            <person name="Kuo A."/>
            <person name="Tritt A."/>
            <person name="Lipzen A."/>
            <person name="He G."/>
            <person name="Yan M."/>
            <person name="Ng V."/>
            <person name="Cullen D."/>
            <person name="Martin F."/>
            <person name="Rosso M.-N."/>
            <person name="Henrissat B."/>
            <person name="Hibbett D."/>
            <person name="Martinez A.T."/>
            <person name="Grigoriev I.V."/>
        </authorList>
    </citation>
    <scope>NUCLEOTIDE SEQUENCE</scope>
    <source>
        <strain evidence="7">CIRM-BRFM 674</strain>
    </source>
</reference>
<dbReference type="Proteomes" id="UP000807469">
    <property type="component" value="Unassembled WGS sequence"/>
</dbReference>
<feature type="transmembrane region" description="Helical" evidence="5">
    <location>
        <begin position="107"/>
        <end position="129"/>
    </location>
</feature>
<evidence type="ECO:0000256" key="1">
    <source>
        <dbReference type="ARBA" id="ARBA00004141"/>
    </source>
</evidence>
<keyword evidence="2 5" id="KW-0812">Transmembrane</keyword>
<keyword evidence="8" id="KW-1185">Reference proteome</keyword>
<dbReference type="GO" id="GO:0022857">
    <property type="term" value="F:transmembrane transporter activity"/>
    <property type="evidence" value="ECO:0007669"/>
    <property type="project" value="InterPro"/>
</dbReference>
<evidence type="ECO:0000256" key="2">
    <source>
        <dbReference type="ARBA" id="ARBA00022692"/>
    </source>
</evidence>
<accession>A0A9P6D1D1</accession>
<comment type="caution">
    <text evidence="7">The sequence shown here is derived from an EMBL/GenBank/DDBJ whole genome shotgun (WGS) entry which is preliminary data.</text>
</comment>
<feature type="transmembrane region" description="Helical" evidence="5">
    <location>
        <begin position="400"/>
        <end position="420"/>
    </location>
</feature>
<protein>
    <submittedName>
        <fullName evidence="7">MFS general substrate transporter</fullName>
    </submittedName>
</protein>
<dbReference type="AlphaFoldDB" id="A0A9P6D1D1"/>
<dbReference type="OrthoDB" id="9986881at2759"/>
<dbReference type="EMBL" id="MU155201">
    <property type="protein sequence ID" value="KAF9480085.1"/>
    <property type="molecule type" value="Genomic_DNA"/>
</dbReference>
<feature type="domain" description="Major facilitator superfamily (MFS) profile" evidence="6">
    <location>
        <begin position="1"/>
        <end position="446"/>
    </location>
</feature>
<feature type="transmembrane region" description="Helical" evidence="5">
    <location>
        <begin position="245"/>
        <end position="269"/>
    </location>
</feature>
<dbReference type="PANTHER" id="PTHR23502:SF173">
    <property type="entry name" value="MFS-MULTIDRUG-RESISTANCE TRANSPORTER-RELATED"/>
    <property type="match status" value="1"/>
</dbReference>
<keyword evidence="3 5" id="KW-1133">Transmembrane helix</keyword>
<sequence length="446" mass="50028">MSEINNAQVSSSSFTVPSTPTITLSNTDGTNDPYLVDRFDSDDPDNPQSNARRWYLTLLRSMLVLNAPILWGPLSERYGRRPVFIYPFFVFGCFLAGGALARNTISVLLLRFLSGVFAAAPLTNSGTLISDIWDARMRGKALAIFTVAPFAGPALGPIVGGFIGDSVSWRWLFWVLTAIVGDNCEFIFLLRSINSYTGSGKAQARRLETGDNRYYARLERQEITFMARLEHILARPFVILFREPMLVALTLYMSFVYGCLYLLFTAYPIVFTQGHHFNSGISGLMFLPLPLGGAIAVVLYSLYYNPKYEKEAVRVSPKPVPPEFRLEMMLYGGPFFASSYFWFAWTSFPKILYWAPMMSGLLMGFSIQLISVSGTNKCVSIGIGPTPLLAPKLYNVLGPQWAASLVGFIAITMIPIPFVLKRYGRILRKRSRFCPYKKTKNIHKNL</sequence>
<feature type="transmembrane region" description="Helical" evidence="5">
    <location>
        <begin position="169"/>
        <end position="190"/>
    </location>
</feature>
<feature type="transmembrane region" description="Helical" evidence="5">
    <location>
        <begin position="281"/>
        <end position="303"/>
    </location>
</feature>
<evidence type="ECO:0000256" key="3">
    <source>
        <dbReference type="ARBA" id="ARBA00022989"/>
    </source>
</evidence>
<evidence type="ECO:0000313" key="8">
    <source>
        <dbReference type="Proteomes" id="UP000807469"/>
    </source>
</evidence>
<comment type="subcellular location">
    <subcellularLocation>
        <location evidence="1">Membrane</location>
        <topology evidence="1">Multi-pass membrane protein</topology>
    </subcellularLocation>
</comment>
<feature type="transmembrane region" description="Helical" evidence="5">
    <location>
        <begin position="83"/>
        <end position="101"/>
    </location>
</feature>
<gene>
    <name evidence="7" type="ORF">BDN70DRAFT_906003</name>
</gene>
<dbReference type="GO" id="GO:0005886">
    <property type="term" value="C:plasma membrane"/>
    <property type="evidence" value="ECO:0007669"/>
    <property type="project" value="TreeGrafter"/>
</dbReference>
<evidence type="ECO:0000313" key="7">
    <source>
        <dbReference type="EMBL" id="KAF9480085.1"/>
    </source>
</evidence>
<dbReference type="PROSITE" id="PS50850">
    <property type="entry name" value="MFS"/>
    <property type="match status" value="1"/>
</dbReference>
<dbReference type="InterPro" id="IPR020846">
    <property type="entry name" value="MFS_dom"/>
</dbReference>
<proteinExistence type="predicted"/>
<dbReference type="SUPFAM" id="SSF103473">
    <property type="entry name" value="MFS general substrate transporter"/>
    <property type="match status" value="1"/>
</dbReference>
<organism evidence="7 8">
    <name type="scientific">Pholiota conissans</name>
    <dbReference type="NCBI Taxonomy" id="109636"/>
    <lineage>
        <taxon>Eukaryota</taxon>
        <taxon>Fungi</taxon>
        <taxon>Dikarya</taxon>
        <taxon>Basidiomycota</taxon>
        <taxon>Agaricomycotina</taxon>
        <taxon>Agaricomycetes</taxon>
        <taxon>Agaricomycetidae</taxon>
        <taxon>Agaricales</taxon>
        <taxon>Agaricineae</taxon>
        <taxon>Strophariaceae</taxon>
        <taxon>Pholiota</taxon>
    </lineage>
</organism>
<dbReference type="InterPro" id="IPR036259">
    <property type="entry name" value="MFS_trans_sf"/>
</dbReference>
<evidence type="ECO:0000256" key="5">
    <source>
        <dbReference type="SAM" id="Phobius"/>
    </source>
</evidence>